<name>A0A167DLD6_CORFA</name>
<evidence type="ECO:0000256" key="4">
    <source>
        <dbReference type="ARBA" id="ARBA00022989"/>
    </source>
</evidence>
<dbReference type="Gene3D" id="1.20.1740.10">
    <property type="entry name" value="Amino acid/polyamine transporter I"/>
    <property type="match status" value="1"/>
</dbReference>
<dbReference type="PANTHER" id="PTHR45649">
    <property type="entry name" value="AMINO-ACID PERMEASE BAT1"/>
    <property type="match status" value="1"/>
</dbReference>
<organism evidence="7 8">
    <name type="scientific">Cordyceps fumosorosea (strain ARSEF 2679)</name>
    <name type="common">Isaria fumosorosea</name>
    <dbReference type="NCBI Taxonomy" id="1081104"/>
    <lineage>
        <taxon>Eukaryota</taxon>
        <taxon>Fungi</taxon>
        <taxon>Dikarya</taxon>
        <taxon>Ascomycota</taxon>
        <taxon>Pezizomycotina</taxon>
        <taxon>Sordariomycetes</taxon>
        <taxon>Hypocreomycetidae</taxon>
        <taxon>Hypocreales</taxon>
        <taxon>Cordycipitaceae</taxon>
        <taxon>Cordyceps</taxon>
    </lineage>
</organism>
<sequence>MARGLGPTLQHYSSSTSGAFLVKEVEHVQSDQVERRLLKQRFNVWSVIGINFSLTATPLGIGSYLVFTVGVGGPPFFIYAYAFAVVMQLMVCLSLAEMAASLPHVSGQIFWAAAFAPPKSARLLSYWAGALTVMSWTFATGGCFVLAAKMVAAFAVLVATGYQIQPYHIFLLALAAAILSLAFNIWLFQWVPKVACFLIVFINVGTVFILVALLVRTQHKAAASSVFTNIVNETGWSSNALVFCLNILPGSLSVCAFDTAAHMAEEMPRPQRHIPQVMVYTAMLSAVGGLIMAIVYQFCTTDPVALLNPIGGQPIFQLLLDSLRSRPLVILAAIVYCTVVVVGCIFFVTTLSRIIWSFSSHGGTCFGTTLGAVDPTFGLPVNAVYATTAVTSLVCVLELGPNFVMNALFGASGVCAAWSFSIPIWCLLFAQGGRQRLASNRPFSMKRMGFIVNIVAAAWEIFQSLFLAFPVYYPVTAANMNWVVVVLIAGVAVFGLNWYCFARHYYQTPKAMFVEADETANAS</sequence>
<dbReference type="PANTHER" id="PTHR45649:SF16">
    <property type="entry name" value="7-KETO 8-AMINOPELARGONIC ACID TRANSPORTER"/>
    <property type="match status" value="1"/>
</dbReference>
<feature type="transmembrane region" description="Helical" evidence="6">
    <location>
        <begin position="235"/>
        <end position="257"/>
    </location>
</feature>
<feature type="transmembrane region" description="Helical" evidence="6">
    <location>
        <begin position="479"/>
        <end position="502"/>
    </location>
</feature>
<feature type="transmembrane region" description="Helical" evidence="6">
    <location>
        <begin position="407"/>
        <end position="430"/>
    </location>
</feature>
<keyword evidence="3 6" id="KW-0812">Transmembrane</keyword>
<feature type="transmembrane region" description="Helical" evidence="6">
    <location>
        <begin position="328"/>
        <end position="356"/>
    </location>
</feature>
<dbReference type="InterPro" id="IPR002293">
    <property type="entry name" value="AA/rel_permease1"/>
</dbReference>
<keyword evidence="5 6" id="KW-0472">Membrane</keyword>
<comment type="caution">
    <text evidence="7">The sequence shown here is derived from an EMBL/GenBank/DDBJ whole genome shotgun (WGS) entry which is preliminary data.</text>
</comment>
<feature type="transmembrane region" description="Helical" evidence="6">
    <location>
        <begin position="167"/>
        <end position="187"/>
    </location>
</feature>
<evidence type="ECO:0000313" key="8">
    <source>
        <dbReference type="Proteomes" id="UP000076744"/>
    </source>
</evidence>
<dbReference type="STRING" id="1081104.A0A167DLD6"/>
<dbReference type="RefSeq" id="XP_018699505.1">
    <property type="nucleotide sequence ID" value="XM_018853323.1"/>
</dbReference>
<gene>
    <name evidence="7" type="ORF">ISF_09722</name>
</gene>
<dbReference type="GeneID" id="30026014"/>
<feature type="transmembrane region" description="Helical" evidence="6">
    <location>
        <begin position="194"/>
        <end position="215"/>
    </location>
</feature>
<keyword evidence="2" id="KW-0813">Transport</keyword>
<protein>
    <submittedName>
        <fullName evidence="7">Amino acid/polyamine transporter I</fullName>
    </submittedName>
</protein>
<evidence type="ECO:0000313" key="7">
    <source>
        <dbReference type="EMBL" id="OAA42550.1"/>
    </source>
</evidence>
<feature type="transmembrane region" description="Helical" evidence="6">
    <location>
        <begin position="277"/>
        <end position="298"/>
    </location>
</feature>
<evidence type="ECO:0000256" key="5">
    <source>
        <dbReference type="ARBA" id="ARBA00023136"/>
    </source>
</evidence>
<dbReference type="AlphaFoldDB" id="A0A167DLD6"/>
<evidence type="ECO:0000256" key="6">
    <source>
        <dbReference type="SAM" id="Phobius"/>
    </source>
</evidence>
<dbReference type="EMBL" id="AZHB01000066">
    <property type="protein sequence ID" value="OAA42550.1"/>
    <property type="molecule type" value="Genomic_DNA"/>
</dbReference>
<reference evidence="7 8" key="1">
    <citation type="journal article" date="2016" name="Genome Biol. Evol.">
        <title>Divergent and convergent evolution of fungal pathogenicity.</title>
        <authorList>
            <person name="Shang Y."/>
            <person name="Xiao G."/>
            <person name="Zheng P."/>
            <person name="Cen K."/>
            <person name="Zhan S."/>
            <person name="Wang C."/>
        </authorList>
    </citation>
    <scope>NUCLEOTIDE SEQUENCE [LARGE SCALE GENOMIC DNA]</scope>
    <source>
        <strain evidence="7 8">ARSEF 2679</strain>
    </source>
</reference>
<dbReference type="GO" id="GO:0022857">
    <property type="term" value="F:transmembrane transporter activity"/>
    <property type="evidence" value="ECO:0007669"/>
    <property type="project" value="InterPro"/>
</dbReference>
<evidence type="ECO:0000256" key="1">
    <source>
        <dbReference type="ARBA" id="ARBA00004141"/>
    </source>
</evidence>
<comment type="subcellular location">
    <subcellularLocation>
        <location evidence="1">Membrane</location>
        <topology evidence="1">Multi-pass membrane protein</topology>
    </subcellularLocation>
</comment>
<dbReference type="OrthoDB" id="2417308at2759"/>
<keyword evidence="8" id="KW-1185">Reference proteome</keyword>
<dbReference type="Pfam" id="PF13520">
    <property type="entry name" value="AA_permease_2"/>
    <property type="match status" value="1"/>
</dbReference>
<feature type="transmembrane region" description="Helical" evidence="6">
    <location>
        <begin position="123"/>
        <end position="147"/>
    </location>
</feature>
<proteinExistence type="predicted"/>
<accession>A0A167DLD6</accession>
<evidence type="ECO:0000256" key="2">
    <source>
        <dbReference type="ARBA" id="ARBA00022448"/>
    </source>
</evidence>
<evidence type="ECO:0000256" key="3">
    <source>
        <dbReference type="ARBA" id="ARBA00022692"/>
    </source>
</evidence>
<feature type="transmembrane region" description="Helical" evidence="6">
    <location>
        <begin position="44"/>
        <end position="66"/>
    </location>
</feature>
<dbReference type="GO" id="GO:0016020">
    <property type="term" value="C:membrane"/>
    <property type="evidence" value="ECO:0007669"/>
    <property type="project" value="UniProtKB-SubCell"/>
</dbReference>
<dbReference type="PIRSF" id="PIRSF006060">
    <property type="entry name" value="AA_transporter"/>
    <property type="match status" value="1"/>
</dbReference>
<feature type="transmembrane region" description="Helical" evidence="6">
    <location>
        <begin position="450"/>
        <end position="473"/>
    </location>
</feature>
<keyword evidence="4 6" id="KW-1133">Transmembrane helix</keyword>
<dbReference type="Proteomes" id="UP000076744">
    <property type="component" value="Unassembled WGS sequence"/>
</dbReference>